<gene>
    <name evidence="2" type="ORF">NXF25_009687</name>
</gene>
<dbReference type="GO" id="GO:0000800">
    <property type="term" value="C:lateral element"/>
    <property type="evidence" value="ECO:0007669"/>
    <property type="project" value="TreeGrafter"/>
</dbReference>
<dbReference type="Proteomes" id="UP001474421">
    <property type="component" value="Unassembled WGS sequence"/>
</dbReference>
<feature type="region of interest" description="Disordered" evidence="1">
    <location>
        <begin position="1"/>
        <end position="21"/>
    </location>
</feature>
<dbReference type="GO" id="GO:0000779">
    <property type="term" value="C:condensed chromosome, centromeric region"/>
    <property type="evidence" value="ECO:0007669"/>
    <property type="project" value="TreeGrafter"/>
</dbReference>
<dbReference type="PANTHER" id="PTHR15607:SF12">
    <property type="entry name" value="SYNAPTONEMAL COMPLEX PROTEIN 2"/>
    <property type="match status" value="1"/>
</dbReference>
<evidence type="ECO:0000256" key="1">
    <source>
        <dbReference type="SAM" id="MobiDB-lite"/>
    </source>
</evidence>
<dbReference type="InterPro" id="IPR024835">
    <property type="entry name" value="SYCP2-like"/>
</dbReference>
<dbReference type="PANTHER" id="PTHR15607">
    <property type="entry name" value="SYNAPTONEMAL COMPLEX PROTEIN-RELATED"/>
    <property type="match status" value="1"/>
</dbReference>
<protein>
    <submittedName>
        <fullName evidence="2">Synaptonemal complex protein 2</fullName>
    </submittedName>
</protein>
<feature type="compositionally biased region" description="Acidic residues" evidence="1">
    <location>
        <begin position="11"/>
        <end position="21"/>
    </location>
</feature>
<dbReference type="GO" id="GO:0007143">
    <property type="term" value="P:female meiotic nuclear division"/>
    <property type="evidence" value="ECO:0007669"/>
    <property type="project" value="TreeGrafter"/>
</dbReference>
<accession>A0AAW1BS41</accession>
<organism evidence="2 3">
    <name type="scientific">Crotalus adamanteus</name>
    <name type="common">Eastern diamondback rattlesnake</name>
    <dbReference type="NCBI Taxonomy" id="8729"/>
    <lineage>
        <taxon>Eukaryota</taxon>
        <taxon>Metazoa</taxon>
        <taxon>Chordata</taxon>
        <taxon>Craniata</taxon>
        <taxon>Vertebrata</taxon>
        <taxon>Euteleostomi</taxon>
        <taxon>Lepidosauria</taxon>
        <taxon>Squamata</taxon>
        <taxon>Bifurcata</taxon>
        <taxon>Unidentata</taxon>
        <taxon>Episquamata</taxon>
        <taxon>Toxicofera</taxon>
        <taxon>Serpentes</taxon>
        <taxon>Colubroidea</taxon>
        <taxon>Viperidae</taxon>
        <taxon>Crotalinae</taxon>
        <taxon>Crotalus</taxon>
    </lineage>
</organism>
<dbReference type="AlphaFoldDB" id="A0AAW1BS41"/>
<evidence type="ECO:0000313" key="3">
    <source>
        <dbReference type="Proteomes" id="UP001474421"/>
    </source>
</evidence>
<keyword evidence="3" id="KW-1185">Reference proteome</keyword>
<proteinExistence type="predicted"/>
<dbReference type="GO" id="GO:0007140">
    <property type="term" value="P:male meiotic nuclear division"/>
    <property type="evidence" value="ECO:0007669"/>
    <property type="project" value="TreeGrafter"/>
</dbReference>
<evidence type="ECO:0000313" key="2">
    <source>
        <dbReference type="EMBL" id="KAK9404860.1"/>
    </source>
</evidence>
<name>A0AAW1BS41_CROAD</name>
<reference evidence="2 3" key="1">
    <citation type="journal article" date="2024" name="Proc. Natl. Acad. Sci. U.S.A.">
        <title>The genetic regulatory architecture and epigenomic basis for age-related changes in rattlesnake venom.</title>
        <authorList>
            <person name="Hogan M.P."/>
            <person name="Holding M.L."/>
            <person name="Nystrom G.S."/>
            <person name="Colston T.J."/>
            <person name="Bartlett D.A."/>
            <person name="Mason A.J."/>
            <person name="Ellsworth S.A."/>
            <person name="Rautsaw R.M."/>
            <person name="Lawrence K.C."/>
            <person name="Strickland J.L."/>
            <person name="He B."/>
            <person name="Fraser P."/>
            <person name="Margres M.J."/>
            <person name="Gilbert D.M."/>
            <person name="Gibbs H.L."/>
            <person name="Parkinson C.L."/>
            <person name="Rokyta D.R."/>
        </authorList>
    </citation>
    <scope>NUCLEOTIDE SEQUENCE [LARGE SCALE GENOMIC DNA]</scope>
    <source>
        <strain evidence="2">DRR0105</strain>
    </source>
</reference>
<comment type="caution">
    <text evidence="2">The sequence shown here is derived from an EMBL/GenBank/DDBJ whole genome shotgun (WGS) entry which is preliminary data.</text>
</comment>
<dbReference type="EMBL" id="JAOTOJ010000003">
    <property type="protein sequence ID" value="KAK9404860.1"/>
    <property type="molecule type" value="Genomic_DNA"/>
</dbReference>
<sequence length="124" mass="14817">MHSNFKRLYQEDTENYSDDEEEIRREERKIKLLPRKLFKADDSTYKVSESLSTFSVNETSLFDGKGWDTDCSNVEMICQKLHKEFARKIQNRSKKIDCFAKQSLQTANQHMYTMGRDVHKHRFV</sequence>